<name>A0A0E9PF55_ANGAN</name>
<proteinExistence type="predicted"/>
<dbReference type="AlphaFoldDB" id="A0A0E9PF55"/>
<reference evidence="1" key="1">
    <citation type="submission" date="2014-11" db="EMBL/GenBank/DDBJ databases">
        <authorList>
            <person name="Amaro Gonzalez C."/>
        </authorList>
    </citation>
    <scope>NUCLEOTIDE SEQUENCE</scope>
</reference>
<reference evidence="1" key="2">
    <citation type="journal article" date="2015" name="Fish Shellfish Immunol.">
        <title>Early steps in the European eel (Anguilla anguilla)-Vibrio vulnificus interaction in the gills: Role of the RtxA13 toxin.</title>
        <authorList>
            <person name="Callol A."/>
            <person name="Pajuelo D."/>
            <person name="Ebbesson L."/>
            <person name="Teles M."/>
            <person name="MacKenzie S."/>
            <person name="Amaro C."/>
        </authorList>
    </citation>
    <scope>NUCLEOTIDE SEQUENCE</scope>
</reference>
<organism evidence="1">
    <name type="scientific">Anguilla anguilla</name>
    <name type="common">European freshwater eel</name>
    <name type="synonym">Muraena anguilla</name>
    <dbReference type="NCBI Taxonomy" id="7936"/>
    <lineage>
        <taxon>Eukaryota</taxon>
        <taxon>Metazoa</taxon>
        <taxon>Chordata</taxon>
        <taxon>Craniata</taxon>
        <taxon>Vertebrata</taxon>
        <taxon>Euteleostomi</taxon>
        <taxon>Actinopterygii</taxon>
        <taxon>Neopterygii</taxon>
        <taxon>Teleostei</taxon>
        <taxon>Anguilliformes</taxon>
        <taxon>Anguillidae</taxon>
        <taxon>Anguilla</taxon>
    </lineage>
</organism>
<sequence>MLNNKKLKDKVQESLTPQPVNTYFSENNYFGYFSVLNRLLALAM</sequence>
<dbReference type="EMBL" id="GBXM01105857">
    <property type="protein sequence ID" value="JAH02720.1"/>
    <property type="molecule type" value="Transcribed_RNA"/>
</dbReference>
<evidence type="ECO:0000313" key="1">
    <source>
        <dbReference type="EMBL" id="JAH02720.1"/>
    </source>
</evidence>
<accession>A0A0E9PF55</accession>
<protein>
    <submittedName>
        <fullName evidence="1">Uncharacterized protein</fullName>
    </submittedName>
</protein>